<evidence type="ECO:0000313" key="2">
    <source>
        <dbReference type="Proteomes" id="UP000789901"/>
    </source>
</evidence>
<dbReference type="Proteomes" id="UP000789901">
    <property type="component" value="Unassembled WGS sequence"/>
</dbReference>
<reference evidence="1 2" key="1">
    <citation type="submission" date="2021-06" db="EMBL/GenBank/DDBJ databases">
        <authorList>
            <person name="Kallberg Y."/>
            <person name="Tangrot J."/>
            <person name="Rosling A."/>
        </authorList>
    </citation>
    <scope>NUCLEOTIDE SEQUENCE [LARGE SCALE GENOMIC DNA]</scope>
    <source>
        <strain evidence="1 2">120-4 pot B 10/14</strain>
    </source>
</reference>
<keyword evidence="2" id="KW-1185">Reference proteome</keyword>
<name>A0ABN7UK84_GIGMA</name>
<organism evidence="1 2">
    <name type="scientific">Gigaspora margarita</name>
    <dbReference type="NCBI Taxonomy" id="4874"/>
    <lineage>
        <taxon>Eukaryota</taxon>
        <taxon>Fungi</taxon>
        <taxon>Fungi incertae sedis</taxon>
        <taxon>Mucoromycota</taxon>
        <taxon>Glomeromycotina</taxon>
        <taxon>Glomeromycetes</taxon>
        <taxon>Diversisporales</taxon>
        <taxon>Gigasporaceae</taxon>
        <taxon>Gigaspora</taxon>
    </lineage>
</organism>
<proteinExistence type="predicted"/>
<evidence type="ECO:0000313" key="1">
    <source>
        <dbReference type="EMBL" id="CAG8614647.1"/>
    </source>
</evidence>
<sequence>MTIVENLVLLYNPFFSLTTTIVRIYPFKEWLKIVIRNELYYFFVSESIPRYKYLVRLSIIRGNKYNANAKKM</sequence>
<gene>
    <name evidence="1" type="ORF">GMARGA_LOCUS7531</name>
</gene>
<accession>A0ABN7UK84</accession>
<protein>
    <submittedName>
        <fullName evidence="1">28450_t:CDS:1</fullName>
    </submittedName>
</protein>
<comment type="caution">
    <text evidence="1">The sequence shown here is derived from an EMBL/GenBank/DDBJ whole genome shotgun (WGS) entry which is preliminary data.</text>
</comment>
<dbReference type="EMBL" id="CAJVQB010003668">
    <property type="protein sequence ID" value="CAG8614647.1"/>
    <property type="molecule type" value="Genomic_DNA"/>
</dbReference>